<evidence type="ECO:0000256" key="2">
    <source>
        <dbReference type="ARBA" id="ARBA00023125"/>
    </source>
</evidence>
<dbReference type="SUPFAM" id="SSF46894">
    <property type="entry name" value="C-terminal effector domain of the bipartite response regulators"/>
    <property type="match status" value="1"/>
</dbReference>
<accession>A0ABP8JIT2</accession>
<evidence type="ECO:0000313" key="5">
    <source>
        <dbReference type="EMBL" id="GAA4391443.1"/>
    </source>
</evidence>
<dbReference type="RefSeq" id="WP_345227220.1">
    <property type="nucleotide sequence ID" value="NZ_BAABHA010000015.1"/>
</dbReference>
<dbReference type="PRINTS" id="PR00038">
    <property type="entry name" value="HTHLUXR"/>
</dbReference>
<feature type="domain" description="HTH luxR-type" evidence="4">
    <location>
        <begin position="142"/>
        <end position="207"/>
    </location>
</feature>
<keyword evidence="1" id="KW-0805">Transcription regulation</keyword>
<evidence type="ECO:0000313" key="6">
    <source>
        <dbReference type="Proteomes" id="UP001500454"/>
    </source>
</evidence>
<proteinExistence type="predicted"/>
<sequence length="211" mass="22774">MSAPDAHVLVAAPPTLHRQGLVTTLRDAWPGATLTVTADVQYLPVLLLHQPYALVVVDGSLCAAPLPRLLATLRGTRTHQPLLLLLVGNRLPPAVREALLRAEATTLLSRHASPADVVSAAAPWLSGRLTGSLTTFHTPTRRATPPTPFSRRELEVLRLVVADCCNQEIADRLFLSVRTVESHRRALLQKAGAKTLVGLVVRAVREGWVTA</sequence>
<reference evidence="6" key="1">
    <citation type="journal article" date="2019" name="Int. J. Syst. Evol. Microbiol.">
        <title>The Global Catalogue of Microorganisms (GCM) 10K type strain sequencing project: providing services to taxonomists for standard genome sequencing and annotation.</title>
        <authorList>
            <consortium name="The Broad Institute Genomics Platform"/>
            <consortium name="The Broad Institute Genome Sequencing Center for Infectious Disease"/>
            <person name="Wu L."/>
            <person name="Ma J."/>
        </authorList>
    </citation>
    <scope>NUCLEOTIDE SEQUENCE [LARGE SCALE GENOMIC DNA]</scope>
    <source>
        <strain evidence="6">JCM 17924</strain>
    </source>
</reference>
<dbReference type="InterPro" id="IPR000792">
    <property type="entry name" value="Tscrpt_reg_LuxR_C"/>
</dbReference>
<gene>
    <name evidence="5" type="ORF">GCM10023186_40770</name>
</gene>
<evidence type="ECO:0000259" key="4">
    <source>
        <dbReference type="PROSITE" id="PS50043"/>
    </source>
</evidence>
<evidence type="ECO:0000256" key="1">
    <source>
        <dbReference type="ARBA" id="ARBA00023015"/>
    </source>
</evidence>
<dbReference type="PANTHER" id="PTHR44688">
    <property type="entry name" value="DNA-BINDING TRANSCRIPTIONAL ACTIVATOR DEVR_DOSR"/>
    <property type="match status" value="1"/>
</dbReference>
<dbReference type="InterPro" id="IPR036388">
    <property type="entry name" value="WH-like_DNA-bd_sf"/>
</dbReference>
<keyword evidence="3" id="KW-0804">Transcription</keyword>
<dbReference type="PANTHER" id="PTHR44688:SF16">
    <property type="entry name" value="DNA-BINDING TRANSCRIPTIONAL ACTIVATOR DEVR_DOSR"/>
    <property type="match status" value="1"/>
</dbReference>
<dbReference type="EMBL" id="BAABHA010000015">
    <property type="protein sequence ID" value="GAA4391443.1"/>
    <property type="molecule type" value="Genomic_DNA"/>
</dbReference>
<keyword evidence="6" id="KW-1185">Reference proteome</keyword>
<name>A0ABP8JIT2_9BACT</name>
<protein>
    <submittedName>
        <fullName evidence="5">Response regulator transcription factor</fullName>
    </submittedName>
</protein>
<dbReference type="Gene3D" id="1.10.10.10">
    <property type="entry name" value="Winged helix-like DNA-binding domain superfamily/Winged helix DNA-binding domain"/>
    <property type="match status" value="1"/>
</dbReference>
<dbReference type="Pfam" id="PF00196">
    <property type="entry name" value="GerE"/>
    <property type="match status" value="1"/>
</dbReference>
<comment type="caution">
    <text evidence="5">The sequence shown here is derived from an EMBL/GenBank/DDBJ whole genome shotgun (WGS) entry which is preliminary data.</text>
</comment>
<dbReference type="SMART" id="SM00421">
    <property type="entry name" value="HTH_LUXR"/>
    <property type="match status" value="1"/>
</dbReference>
<keyword evidence="2" id="KW-0238">DNA-binding</keyword>
<evidence type="ECO:0000256" key="3">
    <source>
        <dbReference type="ARBA" id="ARBA00023163"/>
    </source>
</evidence>
<dbReference type="PROSITE" id="PS50043">
    <property type="entry name" value="HTH_LUXR_2"/>
    <property type="match status" value="1"/>
</dbReference>
<organism evidence="5 6">
    <name type="scientific">Hymenobacter koreensis</name>
    <dbReference type="NCBI Taxonomy" id="1084523"/>
    <lineage>
        <taxon>Bacteria</taxon>
        <taxon>Pseudomonadati</taxon>
        <taxon>Bacteroidota</taxon>
        <taxon>Cytophagia</taxon>
        <taxon>Cytophagales</taxon>
        <taxon>Hymenobacteraceae</taxon>
        <taxon>Hymenobacter</taxon>
    </lineage>
</organism>
<dbReference type="Proteomes" id="UP001500454">
    <property type="component" value="Unassembled WGS sequence"/>
</dbReference>
<dbReference type="CDD" id="cd06170">
    <property type="entry name" value="LuxR_C_like"/>
    <property type="match status" value="1"/>
</dbReference>
<dbReference type="InterPro" id="IPR016032">
    <property type="entry name" value="Sig_transdc_resp-reg_C-effctor"/>
</dbReference>
<dbReference type="PROSITE" id="PS00622">
    <property type="entry name" value="HTH_LUXR_1"/>
    <property type="match status" value="1"/>
</dbReference>